<dbReference type="Proteomes" id="UP000552097">
    <property type="component" value="Unassembled WGS sequence"/>
</dbReference>
<proteinExistence type="predicted"/>
<keyword evidence="2" id="KW-1185">Reference proteome</keyword>
<evidence type="ECO:0000313" key="1">
    <source>
        <dbReference type="EMBL" id="MBB5808356.1"/>
    </source>
</evidence>
<sequence length="135" mass="14564">MATLDPTLVRRLWPVLEEGVTRSTLAVLGPALVAFAVKPERARHVMISAPFRAAPTPVVMLPLPVVGLTVEFAVFVLSSTDGLDEKFVIPPGATLPLPPVVVEGYAAQWLVSPAECERLMTGPELARLLETSNRR</sequence>
<dbReference type="EMBL" id="JACHMO010000001">
    <property type="protein sequence ID" value="MBB5808356.1"/>
    <property type="molecule type" value="Genomic_DNA"/>
</dbReference>
<organism evidence="1 2">
    <name type="scientific">Saccharothrix ecbatanensis</name>
    <dbReference type="NCBI Taxonomy" id="1105145"/>
    <lineage>
        <taxon>Bacteria</taxon>
        <taxon>Bacillati</taxon>
        <taxon>Actinomycetota</taxon>
        <taxon>Actinomycetes</taxon>
        <taxon>Pseudonocardiales</taxon>
        <taxon>Pseudonocardiaceae</taxon>
        <taxon>Saccharothrix</taxon>
    </lineage>
</organism>
<dbReference type="RefSeq" id="WP_184928274.1">
    <property type="nucleotide sequence ID" value="NZ_JACHMO010000001.1"/>
</dbReference>
<protein>
    <submittedName>
        <fullName evidence="1">Uncharacterized protein</fullName>
    </submittedName>
</protein>
<evidence type="ECO:0000313" key="2">
    <source>
        <dbReference type="Proteomes" id="UP000552097"/>
    </source>
</evidence>
<comment type="caution">
    <text evidence="1">The sequence shown here is derived from an EMBL/GenBank/DDBJ whole genome shotgun (WGS) entry which is preliminary data.</text>
</comment>
<gene>
    <name evidence="1" type="ORF">F4560_008124</name>
</gene>
<name>A0A7W9HUG1_9PSEU</name>
<dbReference type="AlphaFoldDB" id="A0A7W9HUG1"/>
<reference evidence="1 2" key="1">
    <citation type="submission" date="2020-08" db="EMBL/GenBank/DDBJ databases">
        <title>Sequencing the genomes of 1000 actinobacteria strains.</title>
        <authorList>
            <person name="Klenk H.-P."/>
        </authorList>
    </citation>
    <scope>NUCLEOTIDE SEQUENCE [LARGE SCALE GENOMIC DNA]</scope>
    <source>
        <strain evidence="1 2">DSM 45486</strain>
    </source>
</reference>
<accession>A0A7W9HUG1</accession>